<evidence type="ECO:0000313" key="1">
    <source>
        <dbReference type="EnsemblMetazoa" id="ACOM037819-PA.1"/>
    </source>
</evidence>
<sequence length="118" mass="12458">MYGSSMPLPATEAVSSTSRAIGLTANESQIFLIMSRHSASLAGAIASICTVVLPAPELPITASSSPLFATPVTFFSRCLRGLKSLRWRVQQLRSRVQSGSRGFPSVGASPNTSISFQV</sequence>
<dbReference type="EnsemblMetazoa" id="ACOM037819-RA">
    <property type="protein sequence ID" value="ACOM037819-PA.1"/>
    <property type="gene ID" value="ACOM037819"/>
</dbReference>
<dbReference type="AlphaFoldDB" id="A0A8W7PUD3"/>
<dbReference type="Proteomes" id="UP000075882">
    <property type="component" value="Unassembled WGS sequence"/>
</dbReference>
<protein>
    <submittedName>
        <fullName evidence="1">Uncharacterized protein</fullName>
    </submittedName>
</protein>
<accession>A0A8W7PUD3</accession>
<reference evidence="1" key="1">
    <citation type="submission" date="2022-08" db="UniProtKB">
        <authorList>
            <consortium name="EnsemblMetazoa"/>
        </authorList>
    </citation>
    <scope>IDENTIFICATION</scope>
</reference>
<proteinExistence type="predicted"/>
<organism evidence="1">
    <name type="scientific">Anopheles coluzzii</name>
    <name type="common">African malaria mosquito</name>
    <dbReference type="NCBI Taxonomy" id="1518534"/>
    <lineage>
        <taxon>Eukaryota</taxon>
        <taxon>Metazoa</taxon>
        <taxon>Ecdysozoa</taxon>
        <taxon>Arthropoda</taxon>
        <taxon>Hexapoda</taxon>
        <taxon>Insecta</taxon>
        <taxon>Pterygota</taxon>
        <taxon>Neoptera</taxon>
        <taxon>Endopterygota</taxon>
        <taxon>Diptera</taxon>
        <taxon>Nematocera</taxon>
        <taxon>Culicoidea</taxon>
        <taxon>Culicidae</taxon>
        <taxon>Anophelinae</taxon>
        <taxon>Anopheles</taxon>
    </lineage>
</organism>
<name>A0A8W7PUD3_ANOCL</name>